<evidence type="ECO:0000256" key="1">
    <source>
        <dbReference type="SAM" id="MobiDB-lite"/>
    </source>
</evidence>
<reference evidence="2" key="1">
    <citation type="journal article" date="2020" name="Stud. Mycol.">
        <title>101 Dothideomycetes genomes: a test case for predicting lifestyles and emergence of pathogens.</title>
        <authorList>
            <person name="Haridas S."/>
            <person name="Albert R."/>
            <person name="Binder M."/>
            <person name="Bloem J."/>
            <person name="Labutti K."/>
            <person name="Salamov A."/>
            <person name="Andreopoulos B."/>
            <person name="Baker S."/>
            <person name="Barry K."/>
            <person name="Bills G."/>
            <person name="Bluhm B."/>
            <person name="Cannon C."/>
            <person name="Castanera R."/>
            <person name="Culley D."/>
            <person name="Daum C."/>
            <person name="Ezra D."/>
            <person name="Gonzalez J."/>
            <person name="Henrissat B."/>
            <person name="Kuo A."/>
            <person name="Liang C."/>
            <person name="Lipzen A."/>
            <person name="Lutzoni F."/>
            <person name="Magnuson J."/>
            <person name="Mondo S."/>
            <person name="Nolan M."/>
            <person name="Ohm R."/>
            <person name="Pangilinan J."/>
            <person name="Park H.-J."/>
            <person name="Ramirez L."/>
            <person name="Alfaro M."/>
            <person name="Sun H."/>
            <person name="Tritt A."/>
            <person name="Yoshinaga Y."/>
            <person name="Zwiers L.-H."/>
            <person name="Turgeon B."/>
            <person name="Goodwin S."/>
            <person name="Spatafora J."/>
            <person name="Crous P."/>
            <person name="Grigoriev I."/>
        </authorList>
    </citation>
    <scope>NUCLEOTIDE SEQUENCE</scope>
    <source>
        <strain evidence="2">CBS 115976</strain>
    </source>
</reference>
<feature type="region of interest" description="Disordered" evidence="1">
    <location>
        <begin position="20"/>
        <end position="84"/>
    </location>
</feature>
<organism evidence="2 3">
    <name type="scientific">Microthyrium microscopicum</name>
    <dbReference type="NCBI Taxonomy" id="703497"/>
    <lineage>
        <taxon>Eukaryota</taxon>
        <taxon>Fungi</taxon>
        <taxon>Dikarya</taxon>
        <taxon>Ascomycota</taxon>
        <taxon>Pezizomycotina</taxon>
        <taxon>Dothideomycetes</taxon>
        <taxon>Dothideomycetes incertae sedis</taxon>
        <taxon>Microthyriales</taxon>
        <taxon>Microthyriaceae</taxon>
        <taxon>Microthyrium</taxon>
    </lineage>
</organism>
<name>A0A6A6U005_9PEZI</name>
<dbReference type="EMBL" id="MU004242">
    <property type="protein sequence ID" value="KAF2664757.1"/>
    <property type="molecule type" value="Genomic_DNA"/>
</dbReference>
<evidence type="ECO:0000313" key="3">
    <source>
        <dbReference type="Proteomes" id="UP000799302"/>
    </source>
</evidence>
<protein>
    <submittedName>
        <fullName evidence="2">Uncharacterized protein</fullName>
    </submittedName>
</protein>
<dbReference type="AlphaFoldDB" id="A0A6A6U005"/>
<sequence length="179" mass="19937">MDSTLQASAMSPYQTKISISISQIRISSKPPTSSSKPTSKTHNCQHLPPKQYSKSQSPKLHSNQHPDSNINSKPSNQPTIHVNPRPLRAYRLPGIFAKQKSQRVHLIHFIHFIQYGPCTKTISKTTTTSQPLSLESKYQSVFSSITAAHHDRTNCLVSMSHLTAASAFRRDVSGFLETL</sequence>
<proteinExistence type="predicted"/>
<accession>A0A6A6U005</accession>
<feature type="compositionally biased region" description="Polar residues" evidence="1">
    <location>
        <begin position="52"/>
        <end position="80"/>
    </location>
</feature>
<gene>
    <name evidence="2" type="ORF">BT63DRAFT_97431</name>
</gene>
<keyword evidence="3" id="KW-1185">Reference proteome</keyword>
<feature type="compositionally biased region" description="Low complexity" evidence="1">
    <location>
        <begin position="20"/>
        <end position="41"/>
    </location>
</feature>
<dbReference type="Proteomes" id="UP000799302">
    <property type="component" value="Unassembled WGS sequence"/>
</dbReference>
<evidence type="ECO:0000313" key="2">
    <source>
        <dbReference type="EMBL" id="KAF2664757.1"/>
    </source>
</evidence>